<dbReference type="Proteomes" id="UP000198656">
    <property type="component" value="Unassembled WGS sequence"/>
</dbReference>
<feature type="compositionally biased region" description="Low complexity" evidence="1">
    <location>
        <begin position="32"/>
        <end position="44"/>
    </location>
</feature>
<dbReference type="AlphaFoldDB" id="A0A1G7VMA9"/>
<evidence type="ECO:0000256" key="1">
    <source>
        <dbReference type="SAM" id="MobiDB-lite"/>
    </source>
</evidence>
<feature type="compositionally biased region" description="Basic and acidic residues" evidence="1">
    <location>
        <begin position="51"/>
        <end position="69"/>
    </location>
</feature>
<proteinExistence type="predicted"/>
<reference evidence="3" key="1">
    <citation type="submission" date="2016-10" db="EMBL/GenBank/DDBJ databases">
        <authorList>
            <person name="Varghese N."/>
            <person name="Submissions S."/>
        </authorList>
    </citation>
    <scope>NUCLEOTIDE SEQUENCE [LARGE SCALE GENOMIC DNA]</scope>
    <source>
        <strain evidence="3">DSM 8344</strain>
    </source>
</reference>
<dbReference type="STRING" id="1121419.SAMN05443529_104166"/>
<organism evidence="2 3">
    <name type="scientific">Desulfosporosinus hippei DSM 8344</name>
    <dbReference type="NCBI Taxonomy" id="1121419"/>
    <lineage>
        <taxon>Bacteria</taxon>
        <taxon>Bacillati</taxon>
        <taxon>Bacillota</taxon>
        <taxon>Clostridia</taxon>
        <taxon>Eubacteriales</taxon>
        <taxon>Desulfitobacteriaceae</taxon>
        <taxon>Desulfosporosinus</taxon>
    </lineage>
</organism>
<feature type="region of interest" description="Disordered" evidence="1">
    <location>
        <begin position="32"/>
        <end position="69"/>
    </location>
</feature>
<dbReference type="EMBL" id="FNCP01000004">
    <property type="protein sequence ID" value="SDG60827.1"/>
    <property type="molecule type" value="Genomic_DNA"/>
</dbReference>
<protein>
    <submittedName>
        <fullName evidence="2">Uncharacterized protein</fullName>
    </submittedName>
</protein>
<evidence type="ECO:0000313" key="2">
    <source>
        <dbReference type="EMBL" id="SDG60827.1"/>
    </source>
</evidence>
<name>A0A1G7VMA9_9FIRM</name>
<evidence type="ECO:0000313" key="3">
    <source>
        <dbReference type="Proteomes" id="UP000198656"/>
    </source>
</evidence>
<accession>A0A1G7VMA9</accession>
<keyword evidence="3" id="KW-1185">Reference proteome</keyword>
<gene>
    <name evidence="2" type="ORF">SAMN05443529_104166</name>
</gene>
<sequence>MYRFIAIMSLLAAAIVFLINYVLLMQPQYPSQSTVQPQQSPETQAHLEYSQQDHDASIRERALTKGERR</sequence>